<protein>
    <recommendedName>
        <fullName evidence="1">Reverse transcriptase zinc-binding domain-containing protein</fullName>
    </recommendedName>
</protein>
<dbReference type="EMBL" id="OX465085">
    <property type="protein sequence ID" value="CAI9301734.1"/>
    <property type="molecule type" value="Genomic_DNA"/>
</dbReference>
<organism evidence="2 3">
    <name type="scientific">Lactuca saligna</name>
    <name type="common">Willowleaf lettuce</name>
    <dbReference type="NCBI Taxonomy" id="75948"/>
    <lineage>
        <taxon>Eukaryota</taxon>
        <taxon>Viridiplantae</taxon>
        <taxon>Streptophyta</taxon>
        <taxon>Embryophyta</taxon>
        <taxon>Tracheophyta</taxon>
        <taxon>Spermatophyta</taxon>
        <taxon>Magnoliopsida</taxon>
        <taxon>eudicotyledons</taxon>
        <taxon>Gunneridae</taxon>
        <taxon>Pentapetalae</taxon>
        <taxon>asterids</taxon>
        <taxon>campanulids</taxon>
        <taxon>Asterales</taxon>
        <taxon>Asteraceae</taxon>
        <taxon>Cichorioideae</taxon>
        <taxon>Cichorieae</taxon>
        <taxon>Lactucinae</taxon>
        <taxon>Lactuca</taxon>
    </lineage>
</organism>
<proteinExistence type="predicted"/>
<reference evidence="2" key="1">
    <citation type="submission" date="2023-04" db="EMBL/GenBank/DDBJ databases">
        <authorList>
            <person name="Vijverberg K."/>
            <person name="Xiong W."/>
            <person name="Schranz E."/>
        </authorList>
    </citation>
    <scope>NUCLEOTIDE SEQUENCE</scope>
</reference>
<gene>
    <name evidence="2" type="ORF">LSALG_LOCUS40268</name>
</gene>
<evidence type="ECO:0000259" key="1">
    <source>
        <dbReference type="Pfam" id="PF13966"/>
    </source>
</evidence>
<dbReference type="PANTHER" id="PTHR36617">
    <property type="entry name" value="PROTEIN, PUTATIVE-RELATED"/>
    <property type="match status" value="1"/>
</dbReference>
<dbReference type="InterPro" id="IPR026960">
    <property type="entry name" value="RVT-Znf"/>
</dbReference>
<dbReference type="Proteomes" id="UP001177003">
    <property type="component" value="Chromosome 9"/>
</dbReference>
<evidence type="ECO:0000313" key="3">
    <source>
        <dbReference type="Proteomes" id="UP001177003"/>
    </source>
</evidence>
<accession>A0AA36EMT6</accession>
<dbReference type="PANTHER" id="PTHR36617:SF5">
    <property type="entry name" value="OS05G0421675 PROTEIN"/>
    <property type="match status" value="1"/>
</dbReference>
<dbReference type="Pfam" id="PF13966">
    <property type="entry name" value="zf-RVT"/>
    <property type="match status" value="1"/>
</dbReference>
<evidence type="ECO:0000313" key="2">
    <source>
        <dbReference type="EMBL" id="CAI9301734.1"/>
    </source>
</evidence>
<feature type="domain" description="Reverse transcriptase zinc-binding" evidence="1">
    <location>
        <begin position="116"/>
        <end position="178"/>
    </location>
</feature>
<keyword evidence="3" id="KW-1185">Reference proteome</keyword>
<name>A0AA36EMT6_LACSI</name>
<sequence length="193" mass="22244">MVMEVRDSKKFLFWLDDWLKNRTLVVKFPSLFALDKKKTCFLSGRWADGTFSWAWKRKPNNSQELLELNFIVDITRFVVSSNGLDTWRSRLAVDGSFRVCDIRALIDSKLTVPINNPTVWFPLAPIKCISYVWRACMGRIPTTMALSKRCINLSSISCKMCFIGVDVADHILLDCSVAFESMGWIFNWCDIPI</sequence>
<dbReference type="AlphaFoldDB" id="A0AA36EMT6"/>